<evidence type="ECO:0000256" key="7">
    <source>
        <dbReference type="ARBA" id="ARBA00022989"/>
    </source>
</evidence>
<dbReference type="SUPFAM" id="SSF81321">
    <property type="entry name" value="Family A G protein-coupled receptor-like"/>
    <property type="match status" value="1"/>
</dbReference>
<dbReference type="Pfam" id="PF00001">
    <property type="entry name" value="7tm_1"/>
    <property type="match status" value="1"/>
</dbReference>
<evidence type="ECO:0000256" key="5">
    <source>
        <dbReference type="ARBA" id="ARBA00022692"/>
    </source>
</evidence>
<evidence type="ECO:0000256" key="18">
    <source>
        <dbReference type="SAM" id="Phobius"/>
    </source>
</evidence>
<evidence type="ECO:0000256" key="3">
    <source>
        <dbReference type="ARBA" id="ARBA00022543"/>
    </source>
</evidence>
<evidence type="ECO:0000313" key="20">
    <source>
        <dbReference type="EMBL" id="BAQ54880.1"/>
    </source>
</evidence>
<feature type="compositionally biased region" description="Basic residues" evidence="17">
    <location>
        <begin position="356"/>
        <end position="366"/>
    </location>
</feature>
<name>A0A0C6G6S1_9ODON</name>
<keyword evidence="10 18" id="KW-0472">Membrane</keyword>
<evidence type="ECO:0000256" key="2">
    <source>
        <dbReference type="ARBA" id="ARBA00010663"/>
    </source>
</evidence>
<keyword evidence="13" id="KW-0325">Glycoprotein</keyword>
<keyword evidence="7 18" id="KW-1133">Transmembrane helix</keyword>
<evidence type="ECO:0000259" key="19">
    <source>
        <dbReference type="PROSITE" id="PS50262"/>
    </source>
</evidence>
<feature type="transmembrane region" description="Helical" evidence="18">
    <location>
        <begin position="163"/>
        <end position="185"/>
    </location>
</feature>
<comment type="similarity">
    <text evidence="2 16">Belongs to the G-protein coupled receptor 1 family.</text>
</comment>
<feature type="region of interest" description="Disordered" evidence="17">
    <location>
        <begin position="638"/>
        <end position="660"/>
    </location>
</feature>
<evidence type="ECO:0000256" key="8">
    <source>
        <dbReference type="ARBA" id="ARBA00022991"/>
    </source>
</evidence>
<dbReference type="EMBL" id="LC009234">
    <property type="protein sequence ID" value="BAQ54880.1"/>
    <property type="molecule type" value="mRNA"/>
</dbReference>
<evidence type="ECO:0000256" key="4">
    <source>
        <dbReference type="ARBA" id="ARBA00022606"/>
    </source>
</evidence>
<evidence type="ECO:0000256" key="1">
    <source>
        <dbReference type="ARBA" id="ARBA00004141"/>
    </source>
</evidence>
<keyword evidence="8" id="KW-0157">Chromophore</keyword>
<feature type="region of interest" description="Disordered" evidence="17">
    <location>
        <begin position="1"/>
        <end position="22"/>
    </location>
</feature>
<keyword evidence="11" id="KW-1015">Disulfide bond</keyword>
<protein>
    <submittedName>
        <fullName evidence="20">Arthropsin protein</fullName>
    </submittedName>
</protein>
<keyword evidence="6" id="KW-0681">Retinal protein</keyword>
<accession>A0A0C6G6S1</accession>
<dbReference type="GO" id="GO:0007601">
    <property type="term" value="P:visual perception"/>
    <property type="evidence" value="ECO:0007669"/>
    <property type="project" value="UniProtKB-KW"/>
</dbReference>
<evidence type="ECO:0000256" key="14">
    <source>
        <dbReference type="ARBA" id="ARBA00023224"/>
    </source>
</evidence>
<dbReference type="GO" id="GO:0007602">
    <property type="term" value="P:phototransduction"/>
    <property type="evidence" value="ECO:0007669"/>
    <property type="project" value="UniProtKB-KW"/>
</dbReference>
<dbReference type="GO" id="GO:0009881">
    <property type="term" value="F:photoreceptor activity"/>
    <property type="evidence" value="ECO:0007669"/>
    <property type="project" value="UniProtKB-KW"/>
</dbReference>
<dbReference type="GO" id="GO:0016020">
    <property type="term" value="C:membrane"/>
    <property type="evidence" value="ECO:0007669"/>
    <property type="project" value="UniProtKB-SubCell"/>
</dbReference>
<proteinExistence type="evidence at transcript level"/>
<keyword evidence="14 16" id="KW-0807">Transducer</keyword>
<feature type="domain" description="G-protein coupled receptors family 1 profile" evidence="19">
    <location>
        <begin position="107"/>
        <end position="431"/>
    </location>
</feature>
<comment type="subcellular location">
    <subcellularLocation>
        <location evidence="1">Membrane</location>
        <topology evidence="1">Multi-pass membrane protein</topology>
    </subcellularLocation>
</comment>
<feature type="region of interest" description="Disordered" evidence="17">
    <location>
        <begin position="467"/>
        <end position="487"/>
    </location>
</feature>
<feature type="transmembrane region" description="Helical" evidence="18">
    <location>
        <begin position="128"/>
        <end position="151"/>
    </location>
</feature>
<dbReference type="InterPro" id="IPR017452">
    <property type="entry name" value="GPCR_Rhodpsn_7TM"/>
</dbReference>
<dbReference type="FunFam" id="1.20.1070.10:FF:000044">
    <property type="entry name" value="Opsin, ultraviolet-sensitive"/>
    <property type="match status" value="1"/>
</dbReference>
<dbReference type="Gene3D" id="1.20.1070.10">
    <property type="entry name" value="Rhodopsin 7-helix transmembrane proteins"/>
    <property type="match status" value="1"/>
</dbReference>
<feature type="transmembrane region" description="Helical" evidence="18">
    <location>
        <begin position="378"/>
        <end position="400"/>
    </location>
</feature>
<keyword evidence="9 16" id="KW-0297">G-protein coupled receptor</keyword>
<feature type="compositionally biased region" description="Polar residues" evidence="17">
    <location>
        <begin position="13"/>
        <end position="22"/>
    </location>
</feature>
<evidence type="ECO:0000256" key="17">
    <source>
        <dbReference type="SAM" id="MobiDB-lite"/>
    </source>
</evidence>
<evidence type="ECO:0000256" key="16">
    <source>
        <dbReference type="RuleBase" id="RU000688"/>
    </source>
</evidence>
<evidence type="ECO:0000256" key="10">
    <source>
        <dbReference type="ARBA" id="ARBA00023136"/>
    </source>
</evidence>
<sequence>MTTDEERSPNDGAVNNFTTSKVDGTAWPDGDVTALGVNLSTTTELGLGVWVGSWSEEDGGSGGTEVDWVRSSVPSHPHWLQYPPLRPEIHYLLGTLLILIGTAGVLGNGLVLFVFTRFRRLRGPASSFIVNLAVADLCNSLLHSMAAASSFRGGWAFGKAGCVVYACGVGYFGLLSIVTLAAIAVERYMVITAKPLSGNWKMTQYGARKVCVVVWIYCAFMSAPPLFGWSRYIAEGFLTSCSWDYLSRTPANRAYYVYLLTLGFVVPVCVIAYCYAFILAAIRAHGKEMAAVKGMMTGGSPPSMGSNFSGVGTVNCRSHYHYHANHSSPHQHHHANRLGHRHASSGTSATATSYPQHKRSASHRSCARSSNAVRTAEVILTLVLLFLISWTPYSVISLIGQFGDIQRITPWTATLPAIFAKASVIYNPIVYGLSHPHFRSSVRQYLSACTTAASAGHGTTASLMRRHSPQVPMRKKAEATAAAAEAASQEPSVVSAPVVAVLGSDCEGEIEANCRRILRPKHHRNRKHHTGSPTSSSNTRLHHVHFRYPSGEFLSEPDHRHVTLLLERPLTGVDLKWCANGEVREGEDGRVATSAADDKMHKGGEERIKRPSCSRAVCVMYDGSHVCCLEEKEAGNFLSSPKNSVASSTSKSRWEMSSLL</sequence>
<reference evidence="20" key="1">
    <citation type="journal article" date="2015" name="Proc. Natl. Acad. Sci. U.S.A.">
        <title>Extraordinary diversity of visual opsin genes in dragonflies.</title>
        <authorList>
            <person name="Futahashi R."/>
            <person name="Kawahara-Miki R."/>
            <person name="Kinoshita M."/>
            <person name="Yoshitake K."/>
            <person name="Yajima S."/>
            <person name="Arikawa K."/>
            <person name="Fukatsu T."/>
        </authorList>
    </citation>
    <scope>NUCLEOTIDE SEQUENCE</scope>
</reference>
<evidence type="ECO:0000256" key="15">
    <source>
        <dbReference type="ARBA" id="ARBA00023305"/>
    </source>
</evidence>
<evidence type="ECO:0000256" key="9">
    <source>
        <dbReference type="ARBA" id="ARBA00023040"/>
    </source>
</evidence>
<evidence type="ECO:0000256" key="6">
    <source>
        <dbReference type="ARBA" id="ARBA00022925"/>
    </source>
</evidence>
<feature type="transmembrane region" description="Helical" evidence="18">
    <location>
        <begin position="255"/>
        <end position="282"/>
    </location>
</feature>
<keyword evidence="12 16" id="KW-0675">Receptor</keyword>
<dbReference type="InterPro" id="IPR000276">
    <property type="entry name" value="GPCR_Rhodpsn"/>
</dbReference>
<keyword evidence="15" id="KW-0844">Vision</keyword>
<feature type="transmembrane region" description="Helical" evidence="18">
    <location>
        <begin position="89"/>
        <end position="116"/>
    </location>
</feature>
<dbReference type="PROSITE" id="PS00237">
    <property type="entry name" value="G_PROTEIN_RECEP_F1_1"/>
    <property type="match status" value="1"/>
</dbReference>
<evidence type="ECO:0000256" key="12">
    <source>
        <dbReference type="ARBA" id="ARBA00023170"/>
    </source>
</evidence>
<dbReference type="PANTHER" id="PTHR24240">
    <property type="entry name" value="OPSIN"/>
    <property type="match status" value="1"/>
</dbReference>
<dbReference type="PRINTS" id="PR00237">
    <property type="entry name" value="GPCRRHODOPSN"/>
</dbReference>
<keyword evidence="3" id="KW-0600">Photoreceptor protein</keyword>
<feature type="compositionally biased region" description="Basic residues" evidence="17">
    <location>
        <begin position="325"/>
        <end position="343"/>
    </location>
</feature>
<keyword evidence="4" id="KW-0716">Sensory transduction</keyword>
<keyword evidence="5 16" id="KW-0812">Transmembrane</keyword>
<feature type="compositionally biased region" description="Polar residues" evidence="17">
    <location>
        <begin position="638"/>
        <end position="651"/>
    </location>
</feature>
<dbReference type="AlphaFoldDB" id="A0A0C6G6S1"/>
<dbReference type="GO" id="GO:0004930">
    <property type="term" value="F:G protein-coupled receptor activity"/>
    <property type="evidence" value="ECO:0007669"/>
    <property type="project" value="UniProtKB-KW"/>
</dbReference>
<dbReference type="InterPro" id="IPR050125">
    <property type="entry name" value="GPCR_opsins"/>
</dbReference>
<feature type="compositionally biased region" description="Low complexity" evidence="17">
    <location>
        <begin position="344"/>
        <end position="353"/>
    </location>
</feature>
<feature type="transmembrane region" description="Helical" evidence="18">
    <location>
        <begin position="206"/>
        <end position="227"/>
    </location>
</feature>
<evidence type="ECO:0000256" key="11">
    <source>
        <dbReference type="ARBA" id="ARBA00023157"/>
    </source>
</evidence>
<gene>
    <name evidence="20" type="primary">arthropsin</name>
</gene>
<dbReference type="PROSITE" id="PS50262">
    <property type="entry name" value="G_PROTEIN_RECEP_F1_2"/>
    <property type="match status" value="1"/>
</dbReference>
<feature type="region of interest" description="Disordered" evidence="17">
    <location>
        <begin position="325"/>
        <end position="367"/>
    </location>
</feature>
<evidence type="ECO:0000256" key="13">
    <source>
        <dbReference type="ARBA" id="ARBA00023180"/>
    </source>
</evidence>
<organism evidence="20">
    <name type="scientific">Epiophlebia superstes</name>
    <dbReference type="NCBI Taxonomy" id="126247"/>
    <lineage>
        <taxon>Eukaryota</taxon>
        <taxon>Metazoa</taxon>
        <taxon>Ecdysozoa</taxon>
        <taxon>Arthropoda</taxon>
        <taxon>Hexapoda</taxon>
        <taxon>Insecta</taxon>
        <taxon>Pterygota</taxon>
        <taxon>Palaeoptera</taxon>
        <taxon>Odonata</taxon>
        <taxon>Epiprocta</taxon>
        <taxon>Anisozygoptera</taxon>
        <taxon>Epiophlebioidea</taxon>
        <taxon>Epiophlebiidae</taxon>
        <taxon>Epiophlebia</taxon>
    </lineage>
</organism>